<name>A0A1H1EUE9_9MICC</name>
<dbReference type="EMBL" id="FNKH01000002">
    <property type="protein sequence ID" value="SDQ92218.1"/>
    <property type="molecule type" value="Genomic_DNA"/>
</dbReference>
<sequence>MFPAQEFTVEVEGREFKILTRGSGPETFVLVPGIGVSPRYFAPLARELAAYGAVHSVELPGFGGTRAPRQALSMPDFARLVRGALNSAGIGPAVLVGHSMGCQITAEMTVSHPELTRALVLLGPTTNRKERSALQQGWRLFQDTLREPPQVNFVVLSDYARSSKRWYLTTVPEMVGHRLEETVAQIDVPTLVLRGERDPIAPREWVAELGRACPGARIAEIRGEAHVAMFRRPRTVASYCLELAARA</sequence>
<dbReference type="GO" id="GO:0003824">
    <property type="term" value="F:catalytic activity"/>
    <property type="evidence" value="ECO:0007669"/>
    <property type="project" value="UniProtKB-ARBA"/>
</dbReference>
<protein>
    <submittedName>
        <fullName evidence="2">Pimeloyl-ACP methyl ester carboxylesterase</fullName>
    </submittedName>
</protein>
<dbReference type="AlphaFoldDB" id="A0A1H1EUE9"/>
<dbReference type="InterPro" id="IPR029058">
    <property type="entry name" value="AB_hydrolase_fold"/>
</dbReference>
<evidence type="ECO:0000313" key="3">
    <source>
        <dbReference type="Proteomes" id="UP000181917"/>
    </source>
</evidence>
<dbReference type="STRING" id="37928.SAMN04489742_3091"/>
<dbReference type="OrthoDB" id="9769541at2"/>
<keyword evidence="3" id="KW-1185">Reference proteome</keyword>
<gene>
    <name evidence="2" type="ORF">SAMN04489742_3091</name>
</gene>
<accession>A0A1H1EUE9</accession>
<evidence type="ECO:0000259" key="1">
    <source>
        <dbReference type="Pfam" id="PF12697"/>
    </source>
</evidence>
<dbReference type="PANTHER" id="PTHR43194:SF5">
    <property type="entry name" value="PIMELOYL-[ACYL-CARRIER PROTEIN] METHYL ESTER ESTERASE"/>
    <property type="match status" value="1"/>
</dbReference>
<proteinExistence type="predicted"/>
<dbReference type="KEGG" id="acry:AC20117_02020"/>
<dbReference type="RefSeq" id="WP_074701206.1">
    <property type="nucleotide sequence ID" value="NZ_CP018863.1"/>
</dbReference>
<feature type="domain" description="AB hydrolase-1" evidence="1">
    <location>
        <begin position="28"/>
        <end position="237"/>
    </location>
</feature>
<dbReference type="Pfam" id="PF12697">
    <property type="entry name" value="Abhydrolase_6"/>
    <property type="match status" value="1"/>
</dbReference>
<dbReference type="InterPro" id="IPR050228">
    <property type="entry name" value="Carboxylesterase_BioH"/>
</dbReference>
<dbReference type="Gene3D" id="3.40.50.1820">
    <property type="entry name" value="alpha/beta hydrolase"/>
    <property type="match status" value="1"/>
</dbReference>
<reference evidence="2 3" key="1">
    <citation type="submission" date="2016-10" db="EMBL/GenBank/DDBJ databases">
        <authorList>
            <person name="de Groot N.N."/>
        </authorList>
    </citation>
    <scope>NUCLEOTIDE SEQUENCE [LARGE SCALE GENOMIC DNA]</scope>
    <source>
        <strain evidence="2 3">DSM 20117</strain>
    </source>
</reference>
<dbReference type="Proteomes" id="UP000181917">
    <property type="component" value="Unassembled WGS sequence"/>
</dbReference>
<organism evidence="2 3">
    <name type="scientific">Crystallibacter crystallopoietes</name>
    <dbReference type="NCBI Taxonomy" id="37928"/>
    <lineage>
        <taxon>Bacteria</taxon>
        <taxon>Bacillati</taxon>
        <taxon>Actinomycetota</taxon>
        <taxon>Actinomycetes</taxon>
        <taxon>Micrococcales</taxon>
        <taxon>Micrococcaceae</taxon>
        <taxon>Crystallibacter</taxon>
    </lineage>
</organism>
<dbReference type="SUPFAM" id="SSF53474">
    <property type="entry name" value="alpha/beta-Hydrolases"/>
    <property type="match status" value="1"/>
</dbReference>
<dbReference type="PANTHER" id="PTHR43194">
    <property type="entry name" value="HYDROLASE ALPHA/BETA FOLD FAMILY"/>
    <property type="match status" value="1"/>
</dbReference>
<evidence type="ECO:0000313" key="2">
    <source>
        <dbReference type="EMBL" id="SDQ92218.1"/>
    </source>
</evidence>
<dbReference type="InterPro" id="IPR000073">
    <property type="entry name" value="AB_hydrolase_1"/>
</dbReference>